<evidence type="ECO:0008006" key="3">
    <source>
        <dbReference type="Google" id="ProtNLM"/>
    </source>
</evidence>
<dbReference type="Gene3D" id="2.60.120.10">
    <property type="entry name" value="Jelly Rolls"/>
    <property type="match status" value="1"/>
</dbReference>
<proteinExistence type="predicted"/>
<organism evidence="1 2">
    <name type="scientific">Pseudomonas knackmussii</name>
    <dbReference type="NCBI Taxonomy" id="65741"/>
    <lineage>
        <taxon>Bacteria</taxon>
        <taxon>Pseudomonadati</taxon>
        <taxon>Pseudomonadota</taxon>
        <taxon>Gammaproteobacteria</taxon>
        <taxon>Pseudomonadales</taxon>
        <taxon>Pseudomonadaceae</taxon>
        <taxon>Pseudomonas</taxon>
    </lineage>
</organism>
<evidence type="ECO:0000313" key="2">
    <source>
        <dbReference type="Proteomes" id="UP000831189"/>
    </source>
</evidence>
<dbReference type="PANTHER" id="PTHR37694">
    <property type="entry name" value="SLR8022 PROTEIN"/>
    <property type="match status" value="1"/>
</dbReference>
<evidence type="ECO:0000313" key="1">
    <source>
        <dbReference type="EMBL" id="UPQ83435.1"/>
    </source>
</evidence>
<protein>
    <recommendedName>
        <fullName evidence="3">Cupin 2 conserved barrel domain-containing protein</fullName>
    </recommendedName>
</protein>
<name>A0ABY4KRJ0_9PSED</name>
<dbReference type="Proteomes" id="UP000831189">
    <property type="component" value="Chromosome"/>
</dbReference>
<dbReference type="InterPro" id="IPR011051">
    <property type="entry name" value="RmlC_Cupin_sf"/>
</dbReference>
<keyword evidence="2" id="KW-1185">Reference proteome</keyword>
<dbReference type="SUPFAM" id="SSF51182">
    <property type="entry name" value="RmlC-like cupins"/>
    <property type="match status" value="1"/>
</dbReference>
<dbReference type="EMBL" id="CP096208">
    <property type="protein sequence ID" value="UPQ83435.1"/>
    <property type="molecule type" value="Genomic_DNA"/>
</dbReference>
<dbReference type="PANTHER" id="PTHR37694:SF1">
    <property type="entry name" value="SLR8022 PROTEIN"/>
    <property type="match status" value="1"/>
</dbReference>
<accession>A0ABY4KRJ0</accession>
<dbReference type="InterPro" id="IPR014710">
    <property type="entry name" value="RmlC-like_jellyroll"/>
</dbReference>
<reference evidence="1 2" key="1">
    <citation type="submission" date="2022-04" db="EMBL/GenBank/DDBJ databases">
        <title>Pseudomonas knackmussii B09-2.</title>
        <authorList>
            <person name="Deng Y."/>
        </authorList>
    </citation>
    <scope>NUCLEOTIDE SEQUENCE [LARGE SCALE GENOMIC DNA]</scope>
    <source>
        <strain evidence="1 2">B09-2</strain>
    </source>
</reference>
<gene>
    <name evidence="1" type="ORF">M0M42_03235</name>
</gene>
<sequence>MALKHAKSGEIVSLLASGESPAPISQALVSTPEIELMRLVLKAGKDVPAHAVAGPITLYCHQGSIEVQAGDAWQTMNENDLMYLEGSADHALHAVTDSIVLVTIFRQPGR</sequence>